<dbReference type="AlphaFoldDB" id="A0A4S4KYE1"/>
<name>A0A4S4KYE1_9AGAM</name>
<evidence type="ECO:0000313" key="3">
    <source>
        <dbReference type="EMBL" id="THH03919.1"/>
    </source>
</evidence>
<dbReference type="PANTHER" id="PTHR21456">
    <property type="entry name" value="FAMILY WITH SEQUENCE SIMILARITY 102"/>
    <property type="match status" value="1"/>
</dbReference>
<feature type="compositionally biased region" description="Polar residues" evidence="1">
    <location>
        <begin position="19"/>
        <end position="39"/>
    </location>
</feature>
<dbReference type="PROSITE" id="PS51840">
    <property type="entry name" value="C2_NT"/>
    <property type="match status" value="1"/>
</dbReference>
<feature type="compositionally biased region" description="Polar residues" evidence="1">
    <location>
        <begin position="173"/>
        <end position="193"/>
    </location>
</feature>
<dbReference type="InterPro" id="IPR039931">
    <property type="entry name" value="EEIG1/2-like"/>
</dbReference>
<feature type="region of interest" description="Disordered" evidence="1">
    <location>
        <begin position="14"/>
        <end position="40"/>
    </location>
</feature>
<feature type="region of interest" description="Disordered" evidence="1">
    <location>
        <begin position="131"/>
        <end position="194"/>
    </location>
</feature>
<protein>
    <recommendedName>
        <fullName evidence="2">C2 NT-type domain-containing protein</fullName>
    </recommendedName>
</protein>
<feature type="region of interest" description="Disordered" evidence="1">
    <location>
        <begin position="388"/>
        <end position="477"/>
    </location>
</feature>
<dbReference type="Proteomes" id="UP000308199">
    <property type="component" value="Unassembled WGS sequence"/>
</dbReference>
<proteinExistence type="predicted"/>
<evidence type="ECO:0000256" key="1">
    <source>
        <dbReference type="SAM" id="MobiDB-lite"/>
    </source>
</evidence>
<gene>
    <name evidence="3" type="ORF">EW145_g5901</name>
</gene>
<feature type="compositionally biased region" description="Low complexity" evidence="1">
    <location>
        <begin position="460"/>
        <end position="473"/>
    </location>
</feature>
<sequence length="558" mass="60055">MTLLTASASASTVKPRYASTGSSTQNGLAPSPVPSQLSSKAHGVRAHLADILPLPRHALFAVRLTIHQLHNVPLIAGEFSVKWKFQHIHKAQIHRNDNPSSVKIASVNGNGSSGLVNGNGKAVTYQDIEPDHTSLAPSGESERSVPSMSEGSFSSSSLSPKAKIAEELANGDANGNRNECGNGSAGSRNNTLDTDGFLQEARGRTQYVPLREHNVKWNQTINVAVQMGVQRDTMDLQPCELKLVVEQLAVAGDPDAPQNPRLGAVYLNLAEYVDERSVTRRYLLRQSKTNATLQLTIELTHIGGEIAYKSPPLQKGEVMAGVATLLGKNPYDNSTYMRSTSQTSVRGHRHATDNGSRSSTSHAHSVAPEVSGPGLRTTENIIEAIFNPVPTSSSAPSPFTYYVPPKPRPKPPALVTHGISTLEEDSTSAVNGDDADVSTSLSRSDGRPPSLAPSRSSELSQATTTSRSSAGTGEPARHGWWKKLTAGARNHSPHWPPTLSFTEFCSTGAFIARHDSESCSGFTTSQCNYPLFTRNHYTQPDEGAFEHLIWQLESPFMT</sequence>
<dbReference type="PANTHER" id="PTHR21456:SF1">
    <property type="entry name" value="C2 NT-TYPE DOMAIN-CONTAINING PROTEIN"/>
    <property type="match status" value="1"/>
</dbReference>
<dbReference type="InterPro" id="IPR019448">
    <property type="entry name" value="NT-C2"/>
</dbReference>
<feature type="compositionally biased region" description="Polar residues" evidence="1">
    <location>
        <begin position="353"/>
        <end position="363"/>
    </location>
</feature>
<accession>A0A4S4KYE1</accession>
<evidence type="ECO:0000313" key="4">
    <source>
        <dbReference type="Proteomes" id="UP000308199"/>
    </source>
</evidence>
<feature type="compositionally biased region" description="Polar residues" evidence="1">
    <location>
        <begin position="332"/>
        <end position="345"/>
    </location>
</feature>
<organism evidence="3 4">
    <name type="scientific">Phellinidium pouzarii</name>
    <dbReference type="NCBI Taxonomy" id="167371"/>
    <lineage>
        <taxon>Eukaryota</taxon>
        <taxon>Fungi</taxon>
        <taxon>Dikarya</taxon>
        <taxon>Basidiomycota</taxon>
        <taxon>Agaricomycotina</taxon>
        <taxon>Agaricomycetes</taxon>
        <taxon>Hymenochaetales</taxon>
        <taxon>Hymenochaetaceae</taxon>
        <taxon>Phellinidium</taxon>
    </lineage>
</organism>
<comment type="caution">
    <text evidence="3">The sequence shown here is derived from an EMBL/GenBank/DDBJ whole genome shotgun (WGS) entry which is preliminary data.</text>
</comment>
<dbReference type="OrthoDB" id="3365224at2759"/>
<evidence type="ECO:0000259" key="2">
    <source>
        <dbReference type="PROSITE" id="PS51840"/>
    </source>
</evidence>
<reference evidence="3 4" key="1">
    <citation type="submission" date="2019-02" db="EMBL/GenBank/DDBJ databases">
        <title>Genome sequencing of the rare red list fungi Phellinidium pouzarii.</title>
        <authorList>
            <person name="Buettner E."/>
            <person name="Kellner H."/>
        </authorList>
    </citation>
    <scope>NUCLEOTIDE SEQUENCE [LARGE SCALE GENOMIC DNA]</scope>
    <source>
        <strain evidence="3 4">DSM 108285</strain>
    </source>
</reference>
<keyword evidence="4" id="KW-1185">Reference proteome</keyword>
<feature type="domain" description="C2 NT-type" evidence="2">
    <location>
        <begin position="50"/>
        <end position="301"/>
    </location>
</feature>
<feature type="region of interest" description="Disordered" evidence="1">
    <location>
        <begin position="332"/>
        <end position="375"/>
    </location>
</feature>
<dbReference type="EMBL" id="SGPK01000396">
    <property type="protein sequence ID" value="THH03919.1"/>
    <property type="molecule type" value="Genomic_DNA"/>
</dbReference>
<dbReference type="Pfam" id="PF10358">
    <property type="entry name" value="NT-C2"/>
    <property type="match status" value="1"/>
</dbReference>
<feature type="compositionally biased region" description="Low complexity" evidence="1">
    <location>
        <begin position="144"/>
        <end position="159"/>
    </location>
</feature>